<dbReference type="PANTHER" id="PTHR30007">
    <property type="entry name" value="PHP DOMAIN PROTEIN"/>
    <property type="match status" value="1"/>
</dbReference>
<dbReference type="OrthoDB" id="3213859at2"/>
<dbReference type="EMBL" id="CP001700">
    <property type="protein sequence ID" value="ACU72754.1"/>
    <property type="molecule type" value="Genomic_DNA"/>
</dbReference>
<dbReference type="KEGG" id="cai:Caci_3860"/>
<dbReference type="GO" id="GO:0003677">
    <property type="term" value="F:DNA binding"/>
    <property type="evidence" value="ECO:0007669"/>
    <property type="project" value="InterPro"/>
</dbReference>
<keyword evidence="1" id="KW-1133">Transmembrane helix</keyword>
<dbReference type="Pfam" id="PF01609">
    <property type="entry name" value="DDE_Tnp_1"/>
    <property type="match status" value="1"/>
</dbReference>
<dbReference type="RefSeq" id="WP_015792483.1">
    <property type="nucleotide sequence ID" value="NC_013131.1"/>
</dbReference>
<dbReference type="HOGENOM" id="CLU_055261_1_0_11"/>
<keyword evidence="1" id="KW-0812">Transmembrane</keyword>
<dbReference type="STRING" id="479433.Caci_3860"/>
<dbReference type="GO" id="GO:0006313">
    <property type="term" value="P:DNA transposition"/>
    <property type="evidence" value="ECO:0007669"/>
    <property type="project" value="InterPro"/>
</dbReference>
<sequence length="291" mass="32610">MPAVPSSLFDALWDQFAALLPERPEFDPAHPWGCHRRRIPDLVVFRHVVDALVHGSGYERIASQGCSATTIRRRVKQWAHIGLAQELHRIVLAAYDTMIGLDLHDLSADGCHTKAPCKGDKAGPSPVDRAKQGLKRSTLVDGDGVPLGLASAGANRHDSKLLEPTIEAAKQQVGHLPDRATIHLDSAYNGKPCRKVLDEHHLIGEIAAKGVPAPIQVGKRWVVERSQSWMNGYGKIRRCFERDGEIIDFYLYLAAAFVTVRALIRQARNRYRWDTRPTSRRLPYTIKWRSL</sequence>
<dbReference type="InParanoid" id="C7QDG1"/>
<dbReference type="AlphaFoldDB" id="C7QDG1"/>
<keyword evidence="1" id="KW-0472">Membrane</keyword>
<dbReference type="eggNOG" id="COG3293">
    <property type="taxonomic scope" value="Bacteria"/>
</dbReference>
<evidence type="ECO:0000256" key="1">
    <source>
        <dbReference type="SAM" id="Phobius"/>
    </source>
</evidence>
<dbReference type="InterPro" id="IPR002559">
    <property type="entry name" value="Transposase_11"/>
</dbReference>
<evidence type="ECO:0000313" key="4">
    <source>
        <dbReference type="Proteomes" id="UP000000851"/>
    </source>
</evidence>
<evidence type="ECO:0000313" key="3">
    <source>
        <dbReference type="EMBL" id="ACU72754.1"/>
    </source>
</evidence>
<proteinExistence type="predicted"/>
<feature type="transmembrane region" description="Helical" evidence="1">
    <location>
        <begin position="246"/>
        <end position="264"/>
    </location>
</feature>
<dbReference type="NCBIfam" id="NF033580">
    <property type="entry name" value="transpos_IS5_3"/>
    <property type="match status" value="1"/>
</dbReference>
<dbReference type="PANTHER" id="PTHR30007:SF0">
    <property type="entry name" value="TRANSPOSASE"/>
    <property type="match status" value="1"/>
</dbReference>
<evidence type="ECO:0000259" key="2">
    <source>
        <dbReference type="Pfam" id="PF01609"/>
    </source>
</evidence>
<protein>
    <submittedName>
        <fullName evidence="3">Transposase IS4 family protein</fullName>
    </submittedName>
</protein>
<keyword evidence="4" id="KW-1185">Reference proteome</keyword>
<reference evidence="3 4" key="1">
    <citation type="journal article" date="2009" name="Stand. Genomic Sci.">
        <title>Complete genome sequence of Catenulispora acidiphila type strain (ID 139908).</title>
        <authorList>
            <person name="Copeland A."/>
            <person name="Lapidus A."/>
            <person name="Glavina Del Rio T."/>
            <person name="Nolan M."/>
            <person name="Lucas S."/>
            <person name="Chen F."/>
            <person name="Tice H."/>
            <person name="Cheng J.F."/>
            <person name="Bruce D."/>
            <person name="Goodwin L."/>
            <person name="Pitluck S."/>
            <person name="Mikhailova N."/>
            <person name="Pati A."/>
            <person name="Ivanova N."/>
            <person name="Mavromatis K."/>
            <person name="Chen A."/>
            <person name="Palaniappan K."/>
            <person name="Chain P."/>
            <person name="Land M."/>
            <person name="Hauser L."/>
            <person name="Chang Y.J."/>
            <person name="Jeffries C.D."/>
            <person name="Chertkov O."/>
            <person name="Brettin T."/>
            <person name="Detter J.C."/>
            <person name="Han C."/>
            <person name="Ali Z."/>
            <person name="Tindall B.J."/>
            <person name="Goker M."/>
            <person name="Bristow J."/>
            <person name="Eisen J.A."/>
            <person name="Markowitz V."/>
            <person name="Hugenholtz P."/>
            <person name="Kyrpides N.C."/>
            <person name="Klenk H.P."/>
        </authorList>
    </citation>
    <scope>NUCLEOTIDE SEQUENCE [LARGE SCALE GENOMIC DNA]</scope>
    <source>
        <strain evidence="4">DSM 44928 / JCM 14897 / NBRC 102108 / NRRL B-24433 / ID139908</strain>
    </source>
</reference>
<dbReference type="Proteomes" id="UP000000851">
    <property type="component" value="Chromosome"/>
</dbReference>
<accession>C7QDG1</accession>
<organism evidence="3 4">
    <name type="scientific">Catenulispora acidiphila (strain DSM 44928 / JCM 14897 / NBRC 102108 / NRRL B-24433 / ID139908)</name>
    <dbReference type="NCBI Taxonomy" id="479433"/>
    <lineage>
        <taxon>Bacteria</taxon>
        <taxon>Bacillati</taxon>
        <taxon>Actinomycetota</taxon>
        <taxon>Actinomycetes</taxon>
        <taxon>Catenulisporales</taxon>
        <taxon>Catenulisporaceae</taxon>
        <taxon>Catenulispora</taxon>
    </lineage>
</organism>
<feature type="domain" description="Transposase IS4-like" evidence="2">
    <location>
        <begin position="120"/>
        <end position="202"/>
    </location>
</feature>
<gene>
    <name evidence="3" type="ordered locus">Caci_3860</name>
</gene>
<dbReference type="GO" id="GO:0004803">
    <property type="term" value="F:transposase activity"/>
    <property type="evidence" value="ECO:0007669"/>
    <property type="project" value="InterPro"/>
</dbReference>
<name>C7QDG1_CATAD</name>